<keyword evidence="2" id="KW-1133">Transmembrane helix</keyword>
<feature type="compositionally biased region" description="Polar residues" evidence="1">
    <location>
        <begin position="440"/>
        <end position="453"/>
    </location>
</feature>
<sequence length="463" mass="51133">EAEGIAPLTQINSNWASEQRRNLQGDLRISTVQAPIADAPVLVLSKQDGRATPSTALSPPDSPGRGGKERATNVQRASIMSAFQATPLWKSKTKARNFLNSDGGQDLWARIFHIRCVVSQREQNRLLRHRLSEEEEEGGVAVPGAPSYTKPEVDDSSFERIGGVFRRTEANRMLQVAALLGIWFAPLQFSTEPVCITEGEKRVALAIKAISFPSSLLYIVLAFGMHLGNWGVRGERSNFRRREFGVDVLILLATFAESWHLGEVPILTPTWSQYLILLSLLKVQTFMKSSSRISGFAIQVFELFVLLATAGHLAACISLKMAFARWTGATSSMLMNGISVPEGSSDPSDDLQKGVDMEACEFQYPTDTPSDTRRLRPIYEAYVSIVHALALHQVQIAALCEQDWPHHNLMVEKKLSEFAMDLIKADSIMSMQEPGVNDRPASQTGNGDAKQSFSTCARNFLSH</sequence>
<dbReference type="AlphaFoldDB" id="A0A813DUL6"/>
<dbReference type="EMBL" id="CAJNNV010004631">
    <property type="protein sequence ID" value="CAE8591008.1"/>
    <property type="molecule type" value="Genomic_DNA"/>
</dbReference>
<keyword evidence="2" id="KW-0472">Membrane</keyword>
<feature type="region of interest" description="Disordered" evidence="1">
    <location>
        <begin position="45"/>
        <end position="72"/>
    </location>
</feature>
<gene>
    <name evidence="3" type="ORF">PGLA1383_LOCUS9704</name>
</gene>
<evidence type="ECO:0000313" key="3">
    <source>
        <dbReference type="EMBL" id="CAE8591008.1"/>
    </source>
</evidence>
<evidence type="ECO:0000256" key="1">
    <source>
        <dbReference type="SAM" id="MobiDB-lite"/>
    </source>
</evidence>
<evidence type="ECO:0000256" key="2">
    <source>
        <dbReference type="SAM" id="Phobius"/>
    </source>
</evidence>
<keyword evidence="4" id="KW-1185">Reference proteome</keyword>
<reference evidence="3" key="1">
    <citation type="submission" date="2021-02" db="EMBL/GenBank/DDBJ databases">
        <authorList>
            <person name="Dougan E. K."/>
            <person name="Rhodes N."/>
            <person name="Thang M."/>
            <person name="Chan C."/>
        </authorList>
    </citation>
    <scope>NUCLEOTIDE SEQUENCE</scope>
</reference>
<dbReference type="Proteomes" id="UP000654075">
    <property type="component" value="Unassembled WGS sequence"/>
</dbReference>
<proteinExistence type="predicted"/>
<keyword evidence="2" id="KW-0812">Transmembrane</keyword>
<accession>A0A813DUL6</accession>
<protein>
    <submittedName>
        <fullName evidence="3">Uncharacterized protein</fullName>
    </submittedName>
</protein>
<evidence type="ECO:0000313" key="4">
    <source>
        <dbReference type="Proteomes" id="UP000654075"/>
    </source>
</evidence>
<comment type="caution">
    <text evidence="3">The sequence shown here is derived from an EMBL/GenBank/DDBJ whole genome shotgun (WGS) entry which is preliminary data.</text>
</comment>
<organism evidence="3 4">
    <name type="scientific">Polarella glacialis</name>
    <name type="common">Dinoflagellate</name>
    <dbReference type="NCBI Taxonomy" id="89957"/>
    <lineage>
        <taxon>Eukaryota</taxon>
        <taxon>Sar</taxon>
        <taxon>Alveolata</taxon>
        <taxon>Dinophyceae</taxon>
        <taxon>Suessiales</taxon>
        <taxon>Suessiaceae</taxon>
        <taxon>Polarella</taxon>
    </lineage>
</organism>
<feature type="non-terminal residue" evidence="3">
    <location>
        <position position="463"/>
    </location>
</feature>
<feature type="non-terminal residue" evidence="3">
    <location>
        <position position="1"/>
    </location>
</feature>
<feature type="region of interest" description="Disordered" evidence="1">
    <location>
        <begin position="432"/>
        <end position="453"/>
    </location>
</feature>
<feature type="transmembrane region" description="Helical" evidence="2">
    <location>
        <begin position="203"/>
        <end position="223"/>
    </location>
</feature>
<name>A0A813DUL6_POLGL</name>
<feature type="transmembrane region" description="Helical" evidence="2">
    <location>
        <begin position="296"/>
        <end position="317"/>
    </location>
</feature>